<dbReference type="InterPro" id="IPR000082">
    <property type="entry name" value="SEA_dom"/>
</dbReference>
<proteinExistence type="predicted"/>
<dbReference type="Proteomes" id="UP000606274">
    <property type="component" value="Unassembled WGS sequence"/>
</dbReference>
<dbReference type="AlphaFoldDB" id="A0A8T0A783"/>
<gene>
    <name evidence="3" type="ORF">HF521_015423</name>
</gene>
<keyword evidence="1" id="KW-1133">Transmembrane helix</keyword>
<evidence type="ECO:0000259" key="2">
    <source>
        <dbReference type="PROSITE" id="PS50024"/>
    </source>
</evidence>
<keyword evidence="4" id="KW-1185">Reference proteome</keyword>
<dbReference type="EMBL" id="JABFDY010000028">
    <property type="protein sequence ID" value="KAF7687030.1"/>
    <property type="molecule type" value="Genomic_DNA"/>
</dbReference>
<keyword evidence="1" id="KW-0472">Membrane</keyword>
<evidence type="ECO:0000256" key="1">
    <source>
        <dbReference type="SAM" id="Phobius"/>
    </source>
</evidence>
<feature type="domain" description="SEA" evidence="2">
    <location>
        <begin position="1"/>
        <end position="82"/>
    </location>
</feature>
<dbReference type="PROSITE" id="PS50024">
    <property type="entry name" value="SEA"/>
    <property type="match status" value="1"/>
</dbReference>
<evidence type="ECO:0000313" key="4">
    <source>
        <dbReference type="Proteomes" id="UP000606274"/>
    </source>
</evidence>
<reference evidence="3" key="1">
    <citation type="submission" date="2020-08" db="EMBL/GenBank/DDBJ databases">
        <title>Chromosome-level assembly of Southern catfish (Silurus meridionalis) provides insights into visual adaptation to the nocturnal and benthic lifestyles.</title>
        <authorList>
            <person name="Zhang Y."/>
            <person name="Wang D."/>
            <person name="Peng Z."/>
        </authorList>
    </citation>
    <scope>NUCLEOTIDE SEQUENCE</scope>
    <source>
        <strain evidence="3">SWU-2019-XX</strain>
        <tissue evidence="3">Muscle</tissue>
    </source>
</reference>
<feature type="transmembrane region" description="Helical" evidence="1">
    <location>
        <begin position="85"/>
        <end position="105"/>
    </location>
</feature>
<name>A0A8T0A783_SILME</name>
<sequence length="111" mass="12134">MANSTNIRNQVNPFFRRNFTNFIDMQILKFSNGSTITTSNLYMNSNGPNATASQVKTVFLSGLNTFTFRVDPNSVNVTQTLANSMAPVIASSLSIICISLLSLLLSMASHH</sequence>
<evidence type="ECO:0000313" key="3">
    <source>
        <dbReference type="EMBL" id="KAF7687030.1"/>
    </source>
</evidence>
<comment type="caution">
    <text evidence="3">The sequence shown here is derived from an EMBL/GenBank/DDBJ whole genome shotgun (WGS) entry which is preliminary data.</text>
</comment>
<keyword evidence="1" id="KW-0812">Transmembrane</keyword>
<protein>
    <recommendedName>
        <fullName evidence="2">SEA domain-containing protein</fullName>
    </recommendedName>
</protein>
<organism evidence="3 4">
    <name type="scientific">Silurus meridionalis</name>
    <name type="common">Southern catfish</name>
    <name type="synonym">Silurus soldatovi meridionalis</name>
    <dbReference type="NCBI Taxonomy" id="175797"/>
    <lineage>
        <taxon>Eukaryota</taxon>
        <taxon>Metazoa</taxon>
        <taxon>Chordata</taxon>
        <taxon>Craniata</taxon>
        <taxon>Vertebrata</taxon>
        <taxon>Euteleostomi</taxon>
        <taxon>Actinopterygii</taxon>
        <taxon>Neopterygii</taxon>
        <taxon>Teleostei</taxon>
        <taxon>Ostariophysi</taxon>
        <taxon>Siluriformes</taxon>
        <taxon>Siluridae</taxon>
        <taxon>Silurus</taxon>
    </lineage>
</organism>
<accession>A0A8T0A783</accession>